<feature type="transmembrane region" description="Helical" evidence="1">
    <location>
        <begin position="1231"/>
        <end position="1251"/>
    </location>
</feature>
<name>Q6F135_MESFL</name>
<dbReference type="EnsemblBacteria" id="AAT75788">
    <property type="protein sequence ID" value="AAT75788"/>
    <property type="gene ID" value="Mfl429"/>
</dbReference>
<evidence type="ECO:0000313" key="3">
    <source>
        <dbReference type="Proteomes" id="UP000006647"/>
    </source>
</evidence>
<keyword evidence="1" id="KW-0812">Transmembrane</keyword>
<evidence type="ECO:0000256" key="1">
    <source>
        <dbReference type="SAM" id="Phobius"/>
    </source>
</evidence>
<dbReference type="Proteomes" id="UP000006647">
    <property type="component" value="Chromosome"/>
</dbReference>
<dbReference type="OrthoDB" id="392057at2"/>
<dbReference type="RefSeq" id="WP_011183328.1">
    <property type="nucleotide sequence ID" value="NC_006055.1"/>
</dbReference>
<dbReference type="Pfam" id="PF05215">
    <property type="entry name" value="Spiralin"/>
    <property type="match status" value="3"/>
</dbReference>
<dbReference type="PaxDb" id="265311-Mfl429"/>
<dbReference type="GO" id="GO:0016020">
    <property type="term" value="C:membrane"/>
    <property type="evidence" value="ECO:0007669"/>
    <property type="project" value="InterPro"/>
</dbReference>
<proteinExistence type="predicted"/>
<keyword evidence="3" id="KW-1185">Reference proteome</keyword>
<dbReference type="EMBL" id="AE017263">
    <property type="protein sequence ID" value="AAT75788.1"/>
    <property type="molecule type" value="Genomic_DNA"/>
</dbReference>
<dbReference type="HOGENOM" id="CLU_264984_0_0_14"/>
<keyword evidence="1" id="KW-0472">Membrane</keyword>
<dbReference type="KEGG" id="mfl:Mfl429"/>
<dbReference type="STRING" id="265311.Mfl429"/>
<protein>
    <submittedName>
        <fullName evidence="2">Uncharacterized protein</fullName>
    </submittedName>
</protein>
<dbReference type="InterPro" id="IPR007880">
    <property type="entry name" value="Spiralin"/>
</dbReference>
<accession>Q6F135</accession>
<keyword evidence="1" id="KW-1133">Transmembrane helix</keyword>
<dbReference type="GeneID" id="2897867"/>
<dbReference type="AlphaFoldDB" id="Q6F135"/>
<sequence>MKFLLSFLTALTIGQGSFNIVELANFSINSNKNYEILEYEAMNRAALTFGTKVRQSYFDQKDGITTWTGNYTDPNNKKVKVQGLSKTKMNSQMSGPTKEVAYVYKAGTNKNTTPLDVSGKTIFYGDDKISYYFDDSKIYKFEWLNDQPSNYGLVGGLGGIIGGVGGILGGVGGILGGVGQLLLPSAPKPKPITGSEQVQLEVYNRSIKSVKYNSFDNSLIYSTLDDNGKDWQINKIYINKSEEITLASGTSNYGNYPIVSIEDNSSNTYFMVDGEVSIYREEKTENQVEVIANIEKYKQLQAYNIFVDTEGMYIGLSESKNTNFEAHESGEIKKTAKTLYIDRSNDEVSYPSDGDGYIRDVQWVNRITKYVIYDSKTIVKSNSYSASKYIIDGTKLNPNLTVRYEDGLPRYSGMFDYGVMYQADETYKTVTAKNKPTTDRAQVNRVFNDKFQETLRSSNLIGANSLDWSLGSKGEVYIWNDVTKSNNLLKLTAKSYITKVLLVHEGTETPVENGVIYNKISDDEQYWEIKTPDEHDREGYDLYVQFFDEEKQPNNVITSILKLRPTDSAKIDLANAENSIEGKINPSNEIKDTEILASLSKVTETKITNEDVTIKIQPSTYEKDGEIQIEANPSSKLVMNQQKILIPHLVYDISKTKFTNEDTDRTKIVNTIVAQSINGKSQLTTDLVENQLEELKIANPAIGKNGSISVKAKESALQIKGEQTIILPATNAIDLSKLDFNKKPLSNTTSDAEIIQTINELIKENLNQPIVKVEINADDIDIERVKSAKVGEEGYIVVKAKPVSINVSNFNTFTIEQLKYNLKDFKIADSSNLTDKNEILRRLKLITGLSSVTEQDFNFKINNSTLEKEGKITLTATDDSKLLQNNKEINVPKILNLNETDLFKDFIFYEDTNTYDIMSYLQNQKHWTNVDSSYISFERVSSYSLKYKITSLKSEIIGSDFVGVTQDNQFIEVDVKPARKDLSTLNIKPLDIKKVDAWNIDGNTNEELIINLKNQIMEQSKAEIKNSDIKYEDLHIELIDRFNFKIVANDDSENYKGSIDAKYYLQYDIAEHKAEFKDGIFVNQEDIDNINKLEDALKLQYQNTVINWSETKISKNESGNLIVEGKEETSLYSGKLEVKVSPIQDLNLIINVSIDSIPKNKFNEAGIISIIKEQNSDIVWNQVITEVVIDGDSAKVVIKPIDNSKMYIGQANFDFIKNNTTINTRNNTISILLWILAALNIVAIAIAAIFIKKKKKDEN</sequence>
<dbReference type="PATRIC" id="fig|265311.5.peg.430"/>
<gene>
    <name evidence="2" type="ordered locus">Mfl429</name>
</gene>
<evidence type="ECO:0000313" key="2">
    <source>
        <dbReference type="EMBL" id="AAT75788.1"/>
    </source>
</evidence>
<reference evidence="2 3" key="1">
    <citation type="submission" date="2004-06" db="EMBL/GenBank/DDBJ databases">
        <authorList>
            <person name="Birren B.W."/>
            <person name="Stange-Thomann N."/>
            <person name="Hafez N."/>
            <person name="DeCaprio D."/>
            <person name="Fisher S."/>
            <person name="Butler J."/>
            <person name="Elkins T."/>
            <person name="Kodira C.D."/>
            <person name="Major J."/>
            <person name="Wang S."/>
            <person name="Nicol R."/>
            <person name="Nusbaum C."/>
        </authorList>
    </citation>
    <scope>NUCLEOTIDE SEQUENCE [LARGE SCALE GENOMIC DNA]</scope>
    <source>
        <strain evidence="3">ATCC 33453 / NBRC 100688 / NCTC 11704 / L1</strain>
    </source>
</reference>
<organism evidence="2 3">
    <name type="scientific">Mesoplasma florum (strain ATCC 33453 / NBRC 100688 / NCTC 11704 / L1)</name>
    <name type="common">Acholeplasma florum</name>
    <dbReference type="NCBI Taxonomy" id="265311"/>
    <lineage>
        <taxon>Bacteria</taxon>
        <taxon>Bacillati</taxon>
        <taxon>Mycoplasmatota</taxon>
        <taxon>Mollicutes</taxon>
        <taxon>Entomoplasmatales</taxon>
        <taxon>Entomoplasmataceae</taxon>
        <taxon>Mesoplasma</taxon>
    </lineage>
</organism>